<organism evidence="2 3">
    <name type="scientific">Phocaeicola massiliensis B84634 = Timone 84634 = DSM 17679 = JCM 13223</name>
    <dbReference type="NCBI Taxonomy" id="1121098"/>
    <lineage>
        <taxon>Bacteria</taxon>
        <taxon>Pseudomonadati</taxon>
        <taxon>Bacteroidota</taxon>
        <taxon>Bacteroidia</taxon>
        <taxon>Bacteroidales</taxon>
        <taxon>Bacteroidaceae</taxon>
        <taxon>Phocaeicola</taxon>
    </lineage>
</organism>
<keyword evidence="1" id="KW-0472">Membrane</keyword>
<reference evidence="2 3" key="1">
    <citation type="submission" date="2013-04" db="EMBL/GenBank/DDBJ databases">
        <title>The Genome Sequence of Bacteroides massiliensis DSM 17679.</title>
        <authorList>
            <consortium name="The Broad Institute Genomics Platform"/>
            <person name="Earl A."/>
            <person name="Ward D."/>
            <person name="Feldgarden M."/>
            <person name="Gevers D."/>
            <person name="Martens E."/>
            <person name="Fenner L."/>
            <person name="Roux V."/>
            <person name="Mallet M.N."/>
            <person name="Raoult D."/>
            <person name="Walker B."/>
            <person name="Young S."/>
            <person name="Zeng Q."/>
            <person name="Gargeya S."/>
            <person name="Fitzgerald M."/>
            <person name="Haas B."/>
            <person name="Abouelleil A."/>
            <person name="Allen A.W."/>
            <person name="Alvarado L."/>
            <person name="Arachchi H.M."/>
            <person name="Berlin A.M."/>
            <person name="Chapman S.B."/>
            <person name="Gainer-Dewar J."/>
            <person name="Goldberg J."/>
            <person name="Griggs A."/>
            <person name="Gujja S."/>
            <person name="Hansen M."/>
            <person name="Howarth C."/>
            <person name="Imamovic A."/>
            <person name="Ireland A."/>
            <person name="Larimer J."/>
            <person name="McCowan C."/>
            <person name="Murphy C."/>
            <person name="Pearson M."/>
            <person name="Poon T.W."/>
            <person name="Priest M."/>
            <person name="Roberts A."/>
            <person name="Saif S."/>
            <person name="Shea T."/>
            <person name="Sisk P."/>
            <person name="Sykes S."/>
            <person name="Wortman J."/>
            <person name="Nusbaum C."/>
            <person name="Birren B."/>
        </authorList>
    </citation>
    <scope>NUCLEOTIDE SEQUENCE [LARGE SCALE GENOMIC DNA]</scope>
    <source>
        <strain evidence="3">B84634 / Timone 84634 / DSM 17679 / JCM 13223</strain>
    </source>
</reference>
<dbReference type="RefSeq" id="WP_005939077.1">
    <property type="nucleotide sequence ID" value="NZ_KB890382.1"/>
</dbReference>
<name>U6RGP2_9BACT</name>
<evidence type="ECO:0008006" key="4">
    <source>
        <dbReference type="Google" id="ProtNLM"/>
    </source>
</evidence>
<dbReference type="PATRIC" id="fig|1121098.3.peg.1489"/>
<dbReference type="EMBL" id="AQHY01000018">
    <property type="protein sequence ID" value="EOA55660.1"/>
    <property type="molecule type" value="Genomic_DNA"/>
</dbReference>
<protein>
    <recommendedName>
        <fullName evidence="4">AbgT transporter</fullName>
    </recommendedName>
</protein>
<comment type="caution">
    <text evidence="2">The sequence shown here is derived from an EMBL/GenBank/DDBJ whole genome shotgun (WGS) entry which is preliminary data.</text>
</comment>
<feature type="transmembrane region" description="Helical" evidence="1">
    <location>
        <begin position="101"/>
        <end position="122"/>
    </location>
</feature>
<dbReference type="InterPro" id="IPR004697">
    <property type="entry name" value="AbgT"/>
</dbReference>
<dbReference type="OrthoDB" id="3314392at2"/>
<proteinExistence type="predicted"/>
<evidence type="ECO:0000313" key="2">
    <source>
        <dbReference type="EMBL" id="EOA55660.1"/>
    </source>
</evidence>
<dbReference type="eggNOG" id="COG2978">
    <property type="taxonomic scope" value="Bacteria"/>
</dbReference>
<sequence length="235" mass="26727">MKNNYYFPHVATFFFLLTVIVALVSWIGSIYGLGTVQSLLSPEGIRWELRHITSNYVKTPALGIIMILLFGLGIASYSGMVNAIGRILKRGKQLTRKEKRALLFSACILFIYSLTIIMTTFAPWTILRSITGSLGNSPFQQGIYYLISFGIGLSGVVFGYTSGRLRNDRDIIRGMTFLFIRFADYFVILFFIVQFFSSLLYTNLTEWIGIDSSIMVYVFHVCCFIPFIGMLNRKK</sequence>
<dbReference type="GeneID" id="60062541"/>
<accession>U6RGP2</accession>
<keyword evidence="1" id="KW-1133">Transmembrane helix</keyword>
<feature type="transmembrane region" description="Helical" evidence="1">
    <location>
        <begin position="182"/>
        <end position="202"/>
    </location>
</feature>
<gene>
    <name evidence="2" type="ORF">HMPREF1534_01470</name>
</gene>
<dbReference type="GO" id="GO:0015558">
    <property type="term" value="F:secondary active p-aminobenzoyl-glutamate transmembrane transporter activity"/>
    <property type="evidence" value="ECO:0007669"/>
    <property type="project" value="InterPro"/>
</dbReference>
<evidence type="ECO:0000313" key="3">
    <source>
        <dbReference type="Proteomes" id="UP000017831"/>
    </source>
</evidence>
<feature type="transmembrane region" description="Helical" evidence="1">
    <location>
        <begin position="12"/>
        <end position="40"/>
    </location>
</feature>
<feature type="transmembrane region" description="Helical" evidence="1">
    <location>
        <begin position="60"/>
        <end position="80"/>
    </location>
</feature>
<keyword evidence="1" id="KW-0812">Transmembrane</keyword>
<dbReference type="PANTHER" id="PTHR30282:SF0">
    <property type="entry name" value="P-AMINOBENZOYL-GLUTAMATE TRANSPORT PROTEIN"/>
    <property type="match status" value="1"/>
</dbReference>
<keyword evidence="3" id="KW-1185">Reference proteome</keyword>
<dbReference type="Pfam" id="PF03806">
    <property type="entry name" value="ABG_transport"/>
    <property type="match status" value="2"/>
</dbReference>
<evidence type="ECO:0000256" key="1">
    <source>
        <dbReference type="SAM" id="Phobius"/>
    </source>
</evidence>
<dbReference type="PANTHER" id="PTHR30282">
    <property type="entry name" value="P-AMINOBENZOYL GLUTAMATE TRANSPORTER"/>
    <property type="match status" value="1"/>
</dbReference>
<dbReference type="HOGENOM" id="CLU_106177_0_0_10"/>
<dbReference type="STRING" id="1121098.HMPREF1534_01470"/>
<feature type="transmembrane region" description="Helical" evidence="1">
    <location>
        <begin position="142"/>
        <end position="161"/>
    </location>
</feature>
<dbReference type="AlphaFoldDB" id="U6RGP2"/>
<dbReference type="GO" id="GO:1902604">
    <property type="term" value="P:p-aminobenzoyl-glutamate transmembrane transport"/>
    <property type="evidence" value="ECO:0007669"/>
    <property type="project" value="InterPro"/>
</dbReference>
<dbReference type="Proteomes" id="UP000017831">
    <property type="component" value="Unassembled WGS sequence"/>
</dbReference>
<feature type="transmembrane region" description="Helical" evidence="1">
    <location>
        <begin position="214"/>
        <end position="231"/>
    </location>
</feature>